<dbReference type="AlphaFoldDB" id="A0A839HKC1"/>
<dbReference type="Proteomes" id="UP000586093">
    <property type="component" value="Unassembled WGS sequence"/>
</dbReference>
<evidence type="ECO:0000256" key="1">
    <source>
        <dbReference type="ARBA" id="ARBA00001946"/>
    </source>
</evidence>
<name>A0A839HKC1_9BURK</name>
<dbReference type="PANTHER" id="PTHR31609:SF1">
    <property type="entry name" value="CARBOHYDRATE DEACETYLASE"/>
    <property type="match status" value="1"/>
</dbReference>
<dbReference type="GO" id="GO:0016787">
    <property type="term" value="F:hydrolase activity"/>
    <property type="evidence" value="ECO:0007669"/>
    <property type="project" value="UniProtKB-KW"/>
</dbReference>
<dbReference type="SUPFAM" id="SSF88713">
    <property type="entry name" value="Glycoside hydrolase/deacetylase"/>
    <property type="match status" value="1"/>
</dbReference>
<keyword evidence="4" id="KW-0460">Magnesium</keyword>
<dbReference type="GO" id="GO:0019213">
    <property type="term" value="F:deacetylase activity"/>
    <property type="evidence" value="ECO:0007669"/>
    <property type="project" value="TreeGrafter"/>
</dbReference>
<evidence type="ECO:0000256" key="4">
    <source>
        <dbReference type="ARBA" id="ARBA00022842"/>
    </source>
</evidence>
<keyword evidence="3" id="KW-0378">Hydrolase</keyword>
<protein>
    <submittedName>
        <fullName evidence="6">ChbG/HpnK family deacetylase</fullName>
    </submittedName>
</protein>
<accession>A0A839HKC1</accession>
<dbReference type="InterPro" id="IPR011330">
    <property type="entry name" value="Glyco_hydro/deAcase_b/a-brl"/>
</dbReference>
<comment type="cofactor">
    <cofactor evidence="1">
        <name>Mg(2+)</name>
        <dbReference type="ChEBI" id="CHEBI:18420"/>
    </cofactor>
</comment>
<reference evidence="6 7" key="1">
    <citation type="submission" date="2020-08" db="EMBL/GenBank/DDBJ databases">
        <title>Aquariorum lacteus gen. nov., sp. nov., a new member of the family Comamonadaceae, isolated from freshwater aquarium.</title>
        <authorList>
            <person name="Chun S.-J."/>
        </authorList>
    </citation>
    <scope>NUCLEOTIDE SEQUENCE [LARGE SCALE GENOMIC DNA]</scope>
    <source>
        <strain evidence="6 7">SJAQ100</strain>
    </source>
</reference>
<dbReference type="GO" id="GO:0046872">
    <property type="term" value="F:metal ion binding"/>
    <property type="evidence" value="ECO:0007669"/>
    <property type="project" value="UniProtKB-KW"/>
</dbReference>
<evidence type="ECO:0000313" key="7">
    <source>
        <dbReference type="Proteomes" id="UP000586093"/>
    </source>
</evidence>
<evidence type="ECO:0000256" key="5">
    <source>
        <dbReference type="ARBA" id="ARBA00023277"/>
    </source>
</evidence>
<dbReference type="PANTHER" id="PTHR31609">
    <property type="entry name" value="YDJC DEACETYLASE FAMILY MEMBER"/>
    <property type="match status" value="1"/>
</dbReference>
<evidence type="ECO:0000256" key="2">
    <source>
        <dbReference type="ARBA" id="ARBA00022723"/>
    </source>
</evidence>
<dbReference type="EMBL" id="JACIVI010000008">
    <property type="protein sequence ID" value="MBB1163267.1"/>
    <property type="molecule type" value="Genomic_DNA"/>
</dbReference>
<dbReference type="GO" id="GO:0005975">
    <property type="term" value="P:carbohydrate metabolic process"/>
    <property type="evidence" value="ECO:0007669"/>
    <property type="project" value="InterPro"/>
</dbReference>
<comment type="caution">
    <text evidence="6">The sequence shown here is derived from an EMBL/GenBank/DDBJ whole genome shotgun (WGS) entry which is preliminary data.</text>
</comment>
<keyword evidence="2" id="KW-0479">Metal-binding</keyword>
<proteinExistence type="predicted"/>
<evidence type="ECO:0000256" key="3">
    <source>
        <dbReference type="ARBA" id="ARBA00022801"/>
    </source>
</evidence>
<dbReference type="RefSeq" id="WP_182666028.1">
    <property type="nucleotide sequence ID" value="NZ_JACIVI010000008.1"/>
</dbReference>
<dbReference type="Gene3D" id="3.20.20.370">
    <property type="entry name" value="Glycoside hydrolase/deacetylase"/>
    <property type="match status" value="1"/>
</dbReference>
<dbReference type="CDD" id="cd10807">
    <property type="entry name" value="YdjC_like_3"/>
    <property type="match status" value="1"/>
</dbReference>
<evidence type="ECO:0000313" key="6">
    <source>
        <dbReference type="EMBL" id="MBB1163267.1"/>
    </source>
</evidence>
<keyword evidence="7" id="KW-1185">Reference proteome</keyword>
<keyword evidence="5" id="KW-0119">Carbohydrate metabolism</keyword>
<dbReference type="InterPro" id="IPR006879">
    <property type="entry name" value="YdjC-like"/>
</dbReference>
<gene>
    <name evidence="6" type="ORF">H4F90_14935</name>
</gene>
<sequence length="270" mass="29162">MTVALIACADDYALNPAVDEAILALIDAGRLSATSCMTLSPRWPEAARALGPARRAAADIGLHLDLTAFDSPELPARPLGRVILRSLLRAWPRERLMRHLQRQFEAFEAALGVPPDHVDGHQHIQQLPQLRELLAELLARRYPAGAMPWLRVSRIAASPGLKPRVISALGAGPFARAQRGPLSRRVLGSHGFDLGPVDYARAMDRWLAAARSGDVLMVHPATRAEPGDSIGPARVIEHAHLAGSFFPAALRRHGCVLARGHLALAAGRSR</sequence>
<dbReference type="Pfam" id="PF04794">
    <property type="entry name" value="YdjC"/>
    <property type="match status" value="1"/>
</dbReference>
<organism evidence="6 7">
    <name type="scientific">Aquariibacter albus</name>
    <dbReference type="NCBI Taxonomy" id="2759899"/>
    <lineage>
        <taxon>Bacteria</taxon>
        <taxon>Pseudomonadati</taxon>
        <taxon>Pseudomonadota</taxon>
        <taxon>Betaproteobacteria</taxon>
        <taxon>Burkholderiales</taxon>
        <taxon>Sphaerotilaceae</taxon>
        <taxon>Aquariibacter</taxon>
    </lineage>
</organism>